<sequence>MITDSGKLYVNIPVAGNGAATLSAAVVSDWSLLTPASTAVKIVAKNASDEVKTFTFTASVTHLDSALPFVTYGSASVTGAGATAAVTYTAAAGTAANTMASDTWIVLPEGVTSIVWQKNELTPVTLTFDSDSLITGSTYSLTKAYYKALSLPVSNAACERFNQMVGANHTFALTDGQAIGSYEITLYAVKGVGTYAGGNIAYSTVSSWARAAADLTFTLEKS</sequence>
<dbReference type="EMBL" id="FWXW01000002">
    <property type="protein sequence ID" value="SMC50779.1"/>
    <property type="molecule type" value="Genomic_DNA"/>
</dbReference>
<dbReference type="STRING" id="1122930.SAMN02745168_1303"/>
<accession>A0A1W1ZQS6</accession>
<keyword evidence="2" id="KW-1185">Reference proteome</keyword>
<name>A0A1W1ZQS6_9FIRM</name>
<dbReference type="Proteomes" id="UP000192790">
    <property type="component" value="Unassembled WGS sequence"/>
</dbReference>
<evidence type="ECO:0000313" key="2">
    <source>
        <dbReference type="Proteomes" id="UP000192790"/>
    </source>
</evidence>
<reference evidence="1 2" key="1">
    <citation type="submission" date="2017-04" db="EMBL/GenBank/DDBJ databases">
        <authorList>
            <person name="Afonso C.L."/>
            <person name="Miller P.J."/>
            <person name="Scott M.A."/>
            <person name="Spackman E."/>
            <person name="Goraichik I."/>
            <person name="Dimitrov K.M."/>
            <person name="Suarez D.L."/>
            <person name="Swayne D.E."/>
        </authorList>
    </citation>
    <scope>NUCLEOTIDE SEQUENCE [LARGE SCALE GENOMIC DNA]</scope>
    <source>
        <strain evidence="1 2">DSM 12816</strain>
    </source>
</reference>
<proteinExistence type="predicted"/>
<protein>
    <submittedName>
        <fullName evidence="1">Uncharacterized protein</fullName>
    </submittedName>
</protein>
<evidence type="ECO:0000313" key="1">
    <source>
        <dbReference type="EMBL" id="SMC50779.1"/>
    </source>
</evidence>
<gene>
    <name evidence="1" type="ORF">SAMN02745168_1303</name>
</gene>
<dbReference type="AlphaFoldDB" id="A0A1W1ZQS6"/>
<organism evidence="1 2">
    <name type="scientific">Papillibacter cinnamivorans DSM 12816</name>
    <dbReference type="NCBI Taxonomy" id="1122930"/>
    <lineage>
        <taxon>Bacteria</taxon>
        <taxon>Bacillati</taxon>
        <taxon>Bacillota</taxon>
        <taxon>Clostridia</taxon>
        <taxon>Eubacteriales</taxon>
        <taxon>Oscillospiraceae</taxon>
        <taxon>Papillibacter</taxon>
    </lineage>
</organism>